<dbReference type="InterPro" id="IPR027474">
    <property type="entry name" value="L-asparaginase_N"/>
</dbReference>
<protein>
    <submittedName>
        <fullName evidence="5">Asparaginase</fullName>
    </submittedName>
</protein>
<dbReference type="CDD" id="cd08964">
    <property type="entry name" value="L-asparaginase_II"/>
    <property type="match status" value="1"/>
</dbReference>
<feature type="domain" description="L-asparaginase N-terminal" evidence="3">
    <location>
        <begin position="7"/>
        <end position="188"/>
    </location>
</feature>
<dbReference type="InterPro" id="IPR004550">
    <property type="entry name" value="AsnASE_II"/>
</dbReference>
<evidence type="ECO:0000313" key="6">
    <source>
        <dbReference type="Proteomes" id="UP001602245"/>
    </source>
</evidence>
<dbReference type="PIRSF" id="PIRSF500176">
    <property type="entry name" value="L_ASNase"/>
    <property type="match status" value="1"/>
</dbReference>
<evidence type="ECO:0000256" key="1">
    <source>
        <dbReference type="ARBA" id="ARBA00010518"/>
    </source>
</evidence>
<evidence type="ECO:0000259" key="4">
    <source>
        <dbReference type="Pfam" id="PF17763"/>
    </source>
</evidence>
<gene>
    <name evidence="5" type="ORF">ACFY35_41695</name>
</gene>
<organism evidence="5 6">
    <name type="scientific">Paractinoplanes globisporus</name>
    <dbReference type="NCBI Taxonomy" id="113565"/>
    <lineage>
        <taxon>Bacteria</taxon>
        <taxon>Bacillati</taxon>
        <taxon>Actinomycetota</taxon>
        <taxon>Actinomycetes</taxon>
        <taxon>Micromonosporales</taxon>
        <taxon>Micromonosporaceae</taxon>
        <taxon>Paractinoplanes</taxon>
    </lineage>
</organism>
<name>A0ABW6WRR4_9ACTN</name>
<dbReference type="Pfam" id="PF17763">
    <property type="entry name" value="Asparaginase_C"/>
    <property type="match status" value="1"/>
</dbReference>
<keyword evidence="2" id="KW-0378">Hydrolase</keyword>
<dbReference type="PANTHER" id="PTHR11707">
    <property type="entry name" value="L-ASPARAGINASE"/>
    <property type="match status" value="1"/>
</dbReference>
<dbReference type="InterPro" id="IPR037152">
    <property type="entry name" value="L-asparaginase_N_sf"/>
</dbReference>
<comment type="similarity">
    <text evidence="1">Belongs to the asparaginase 1 family.</text>
</comment>
<dbReference type="EMBL" id="JBIAZU010000008">
    <property type="protein sequence ID" value="MFF5295987.1"/>
    <property type="molecule type" value="Genomic_DNA"/>
</dbReference>
<dbReference type="PRINTS" id="PR00139">
    <property type="entry name" value="ASNGLNASE"/>
</dbReference>
<proteinExistence type="inferred from homology"/>
<comment type="caution">
    <text evidence="5">The sequence shown here is derived from an EMBL/GenBank/DDBJ whole genome shotgun (WGS) entry which is preliminary data.</text>
</comment>
<dbReference type="PIRSF" id="PIRSF001220">
    <property type="entry name" value="L-ASNase_gatD"/>
    <property type="match status" value="1"/>
</dbReference>
<dbReference type="InterPro" id="IPR036152">
    <property type="entry name" value="Asp/glu_Ase-like_sf"/>
</dbReference>
<dbReference type="PANTHER" id="PTHR11707:SF28">
    <property type="entry name" value="60 KDA LYSOPHOSPHOLIPASE"/>
    <property type="match status" value="1"/>
</dbReference>
<evidence type="ECO:0000259" key="3">
    <source>
        <dbReference type="Pfam" id="PF00710"/>
    </source>
</evidence>
<dbReference type="InterPro" id="IPR027473">
    <property type="entry name" value="L-asparaginase_C"/>
</dbReference>
<reference evidence="5 6" key="1">
    <citation type="submission" date="2024-10" db="EMBL/GenBank/DDBJ databases">
        <title>The Natural Products Discovery Center: Release of the First 8490 Sequenced Strains for Exploring Actinobacteria Biosynthetic Diversity.</title>
        <authorList>
            <person name="Kalkreuter E."/>
            <person name="Kautsar S.A."/>
            <person name="Yang D."/>
            <person name="Bader C.D."/>
            <person name="Teijaro C.N."/>
            <person name="Fluegel L."/>
            <person name="Davis C.M."/>
            <person name="Simpson J.R."/>
            <person name="Lauterbach L."/>
            <person name="Steele A.D."/>
            <person name="Gui C."/>
            <person name="Meng S."/>
            <person name="Li G."/>
            <person name="Viehrig K."/>
            <person name="Ye F."/>
            <person name="Su P."/>
            <person name="Kiefer A.F."/>
            <person name="Nichols A."/>
            <person name="Cepeda A.J."/>
            <person name="Yan W."/>
            <person name="Fan B."/>
            <person name="Jiang Y."/>
            <person name="Adhikari A."/>
            <person name="Zheng C.-J."/>
            <person name="Schuster L."/>
            <person name="Cowan T.M."/>
            <person name="Smanski M.J."/>
            <person name="Chevrette M.G."/>
            <person name="De Carvalho L.P.S."/>
            <person name="Shen B."/>
        </authorList>
    </citation>
    <scope>NUCLEOTIDE SEQUENCE [LARGE SCALE GENOMIC DNA]</scope>
    <source>
        <strain evidence="5 6">NPDC000087</strain>
    </source>
</reference>
<feature type="domain" description="Asparaginase/glutaminase C-terminal" evidence="4">
    <location>
        <begin position="205"/>
        <end position="319"/>
    </location>
</feature>
<keyword evidence="6" id="KW-1185">Reference proteome</keyword>
<dbReference type="SFLD" id="SFLDS00057">
    <property type="entry name" value="Glutaminase/Asparaginase"/>
    <property type="match status" value="1"/>
</dbReference>
<dbReference type="SUPFAM" id="SSF53774">
    <property type="entry name" value="Glutaminase/Asparaginase"/>
    <property type="match status" value="1"/>
</dbReference>
<dbReference type="InterPro" id="IPR040919">
    <property type="entry name" value="Asparaginase_C"/>
</dbReference>
<dbReference type="Proteomes" id="UP001602245">
    <property type="component" value="Unassembled WGS sequence"/>
</dbReference>
<dbReference type="SMART" id="SM00870">
    <property type="entry name" value="Asparaginase"/>
    <property type="match status" value="1"/>
</dbReference>
<dbReference type="InterPro" id="IPR006034">
    <property type="entry name" value="Asparaginase/glutaminase-like"/>
</dbReference>
<evidence type="ECO:0000256" key="2">
    <source>
        <dbReference type="ARBA" id="ARBA00022801"/>
    </source>
</evidence>
<sequence length="337" mass="34208">MRFPGPVLVVGMGGTIAMAGSGGVVPQLSARQLVDAVPGLDGTPLTVRTLRNRPGASLTLADLGELLRLIEVEGRHGAVVTQGTDTIEETAYALELLHRGPQPIVVTGAMRNPSLAGADGPANLLAAVRVAAAPEAQGLGCVVVLADEIHAAARVRKTHTSSVAAFASPAGGALGYVAEGRVHIGQRPVGRWTMPPLPDDFVAPRVGLYTATLGDDGALLEGLAAGLDGLVVAAFGVGHVPDPWPPVLDAIAARIPVVLASRIGAGFVATSTYGFPGSERDLVGRGLIPAGALDAYKARLLLQLTLIHQVSRERIGDAFGAAGGLGGAWPWPAGPVG</sequence>
<dbReference type="Pfam" id="PF00710">
    <property type="entry name" value="Asparaginase"/>
    <property type="match status" value="1"/>
</dbReference>
<evidence type="ECO:0000313" key="5">
    <source>
        <dbReference type="EMBL" id="MFF5295987.1"/>
    </source>
</evidence>
<dbReference type="PROSITE" id="PS51732">
    <property type="entry name" value="ASN_GLN_ASE_3"/>
    <property type="match status" value="1"/>
</dbReference>
<dbReference type="Gene3D" id="3.40.50.40">
    <property type="match status" value="1"/>
</dbReference>
<accession>A0ABW6WRR4</accession>
<dbReference type="Gene3D" id="3.40.50.1170">
    <property type="entry name" value="L-asparaginase, N-terminal domain"/>
    <property type="match status" value="1"/>
</dbReference>
<dbReference type="RefSeq" id="WP_020516190.1">
    <property type="nucleotide sequence ID" value="NZ_JBIAZU010000008.1"/>
</dbReference>